<dbReference type="InterPro" id="IPR029058">
    <property type="entry name" value="AB_hydrolase_fold"/>
</dbReference>
<dbReference type="GO" id="GO:0016042">
    <property type="term" value="P:lipid catabolic process"/>
    <property type="evidence" value="ECO:0007669"/>
    <property type="project" value="TreeGrafter"/>
</dbReference>
<dbReference type="GO" id="GO:0005615">
    <property type="term" value="C:extracellular space"/>
    <property type="evidence" value="ECO:0007669"/>
    <property type="project" value="TreeGrafter"/>
</dbReference>
<dbReference type="GO" id="GO:0017171">
    <property type="term" value="F:serine hydrolase activity"/>
    <property type="evidence" value="ECO:0007669"/>
    <property type="project" value="TreeGrafter"/>
</dbReference>
<evidence type="ECO:0000313" key="6">
    <source>
        <dbReference type="EMBL" id="CAG9794043.1"/>
    </source>
</evidence>
<evidence type="ECO:0000256" key="2">
    <source>
        <dbReference type="ARBA" id="ARBA00010701"/>
    </source>
</evidence>
<keyword evidence="3" id="KW-0964">Secreted</keyword>
<dbReference type="Proteomes" id="UP001153714">
    <property type="component" value="Chromosome 6"/>
</dbReference>
<accession>A0A9N9RDD3</accession>
<reference evidence="6" key="1">
    <citation type="submission" date="2021-12" db="EMBL/GenBank/DDBJ databases">
        <authorList>
            <person name="King R."/>
        </authorList>
    </citation>
    <scope>NUCLEOTIDE SEQUENCE</scope>
</reference>
<organism evidence="6 7">
    <name type="scientific">Diatraea saccharalis</name>
    <name type="common">sugarcane borer</name>
    <dbReference type="NCBI Taxonomy" id="40085"/>
    <lineage>
        <taxon>Eukaryota</taxon>
        <taxon>Metazoa</taxon>
        <taxon>Ecdysozoa</taxon>
        <taxon>Arthropoda</taxon>
        <taxon>Hexapoda</taxon>
        <taxon>Insecta</taxon>
        <taxon>Pterygota</taxon>
        <taxon>Neoptera</taxon>
        <taxon>Endopterygota</taxon>
        <taxon>Lepidoptera</taxon>
        <taxon>Glossata</taxon>
        <taxon>Ditrysia</taxon>
        <taxon>Pyraloidea</taxon>
        <taxon>Crambidae</taxon>
        <taxon>Crambinae</taxon>
        <taxon>Diatraea</taxon>
    </lineage>
</organism>
<comment type="subcellular location">
    <subcellularLocation>
        <location evidence="1">Secreted</location>
    </subcellularLocation>
</comment>
<dbReference type="OrthoDB" id="199913at2759"/>
<proteinExistence type="inferred from homology"/>
<keyword evidence="7" id="KW-1185">Reference proteome</keyword>
<dbReference type="Gene3D" id="3.40.50.1820">
    <property type="entry name" value="alpha/beta hydrolase"/>
    <property type="match status" value="1"/>
</dbReference>
<evidence type="ECO:0000259" key="5">
    <source>
        <dbReference type="Pfam" id="PF00151"/>
    </source>
</evidence>
<reference evidence="6" key="2">
    <citation type="submission" date="2022-10" db="EMBL/GenBank/DDBJ databases">
        <authorList>
            <consortium name="ENA_rothamsted_submissions"/>
            <consortium name="culmorum"/>
            <person name="King R."/>
        </authorList>
    </citation>
    <scope>NUCLEOTIDE SEQUENCE</scope>
</reference>
<dbReference type="SUPFAM" id="SSF53474">
    <property type="entry name" value="alpha/beta-Hydrolases"/>
    <property type="match status" value="1"/>
</dbReference>
<evidence type="ECO:0000313" key="7">
    <source>
        <dbReference type="Proteomes" id="UP001153714"/>
    </source>
</evidence>
<dbReference type="Pfam" id="PF00151">
    <property type="entry name" value="Lipase"/>
    <property type="match status" value="1"/>
</dbReference>
<dbReference type="EMBL" id="OU893337">
    <property type="protein sequence ID" value="CAG9794043.1"/>
    <property type="molecule type" value="Genomic_DNA"/>
</dbReference>
<dbReference type="InterPro" id="IPR000734">
    <property type="entry name" value="TAG_lipase"/>
</dbReference>
<dbReference type="AlphaFoldDB" id="A0A9N9RDD3"/>
<gene>
    <name evidence="6" type="ORF">DIATSA_LOCUS11444</name>
</gene>
<dbReference type="PANTHER" id="PTHR11610">
    <property type="entry name" value="LIPASE"/>
    <property type="match status" value="1"/>
</dbReference>
<evidence type="ECO:0000256" key="3">
    <source>
        <dbReference type="ARBA" id="ARBA00022525"/>
    </source>
</evidence>
<evidence type="ECO:0000256" key="1">
    <source>
        <dbReference type="ARBA" id="ARBA00004613"/>
    </source>
</evidence>
<dbReference type="PRINTS" id="PR00821">
    <property type="entry name" value="TAGLIPASE"/>
</dbReference>
<dbReference type="GO" id="GO:0016298">
    <property type="term" value="F:lipase activity"/>
    <property type="evidence" value="ECO:0007669"/>
    <property type="project" value="InterPro"/>
</dbReference>
<protein>
    <recommendedName>
        <fullName evidence="5">Lipase domain-containing protein</fullName>
    </recommendedName>
</protein>
<name>A0A9N9RDD3_9NEOP</name>
<sequence>MLASLTNAGILDPNKLEIISYSLGGHTAGFIGAKFQEVTGRKLNRITAIDPAGFCFRYRPPEYRLDETDADFVDVIHSDVDGFGILAPLGHVDFYVMLKDARYSFLPCFFVCRHLRAFQIWIKALRHPDGFVGLRCKSIHQARTGNCYHNYPMVTNVLGEKSDRGKRGIYYLPTTAFPPYYMGKSGIVRD</sequence>
<comment type="similarity">
    <text evidence="2 4">Belongs to the AB hydrolase superfamily. Lipase family.</text>
</comment>
<dbReference type="PANTHER" id="PTHR11610:SF173">
    <property type="entry name" value="LIPASE DOMAIN-CONTAINING PROTEIN-RELATED"/>
    <property type="match status" value="1"/>
</dbReference>
<evidence type="ECO:0000256" key="4">
    <source>
        <dbReference type="RuleBase" id="RU004262"/>
    </source>
</evidence>
<dbReference type="InterPro" id="IPR013818">
    <property type="entry name" value="Lipase"/>
</dbReference>
<feature type="domain" description="Lipase" evidence="5">
    <location>
        <begin position="3"/>
        <end position="96"/>
    </location>
</feature>